<dbReference type="SUPFAM" id="SSF56112">
    <property type="entry name" value="Protein kinase-like (PK-like)"/>
    <property type="match status" value="1"/>
</dbReference>
<dbReference type="STRING" id="1353009.A0A1Y2IKU6"/>
<dbReference type="SMART" id="SM00220">
    <property type="entry name" value="S_TKc"/>
    <property type="match status" value="1"/>
</dbReference>
<dbReference type="GO" id="GO:0004672">
    <property type="term" value="F:protein kinase activity"/>
    <property type="evidence" value="ECO:0007669"/>
    <property type="project" value="InterPro"/>
</dbReference>
<feature type="domain" description="Protein kinase" evidence="1">
    <location>
        <begin position="1"/>
        <end position="362"/>
    </location>
</feature>
<proteinExistence type="predicted"/>
<dbReference type="AlphaFoldDB" id="A0A1Y2IKU6"/>
<dbReference type="PANTHER" id="PTHR24362:SF309">
    <property type="entry name" value="PROTEIN KINASE DOMAIN-CONTAINING PROTEIN"/>
    <property type="match status" value="1"/>
</dbReference>
<dbReference type="PROSITE" id="PS50011">
    <property type="entry name" value="PROTEIN_KINASE_DOM"/>
    <property type="match status" value="1"/>
</dbReference>
<reference evidence="2 3" key="1">
    <citation type="journal article" date="2015" name="Biotechnol. Biofuels">
        <title>Enhanced degradation of softwood versus hardwood by the white-rot fungus Pycnoporus coccineus.</title>
        <authorList>
            <person name="Couturier M."/>
            <person name="Navarro D."/>
            <person name="Chevret D."/>
            <person name="Henrissat B."/>
            <person name="Piumi F."/>
            <person name="Ruiz-Duenas F.J."/>
            <person name="Martinez A.T."/>
            <person name="Grigoriev I.V."/>
            <person name="Riley R."/>
            <person name="Lipzen A."/>
            <person name="Berrin J.G."/>
            <person name="Master E.R."/>
            <person name="Rosso M.N."/>
        </authorList>
    </citation>
    <scope>NUCLEOTIDE SEQUENCE [LARGE SCALE GENOMIC DNA]</scope>
    <source>
        <strain evidence="2 3">BRFM310</strain>
    </source>
</reference>
<dbReference type="OrthoDB" id="5987198at2759"/>
<name>A0A1Y2IKU6_TRAC3</name>
<organism evidence="2 3">
    <name type="scientific">Trametes coccinea (strain BRFM310)</name>
    <name type="common">Pycnoporus coccineus</name>
    <dbReference type="NCBI Taxonomy" id="1353009"/>
    <lineage>
        <taxon>Eukaryota</taxon>
        <taxon>Fungi</taxon>
        <taxon>Dikarya</taxon>
        <taxon>Basidiomycota</taxon>
        <taxon>Agaricomycotina</taxon>
        <taxon>Agaricomycetes</taxon>
        <taxon>Polyporales</taxon>
        <taxon>Polyporaceae</taxon>
        <taxon>Trametes</taxon>
    </lineage>
</organism>
<dbReference type="CDD" id="cd00180">
    <property type="entry name" value="PKc"/>
    <property type="match status" value="1"/>
</dbReference>
<dbReference type="Gene3D" id="1.10.510.10">
    <property type="entry name" value="Transferase(Phosphotransferase) domain 1"/>
    <property type="match status" value="1"/>
</dbReference>
<gene>
    <name evidence="2" type="ORF">PYCCODRAFT_1436058</name>
</gene>
<dbReference type="PANTHER" id="PTHR24362">
    <property type="entry name" value="SERINE/THREONINE-PROTEIN KINASE NEK"/>
    <property type="match status" value="1"/>
</dbReference>
<accession>A0A1Y2IKU6</accession>
<dbReference type="Pfam" id="PF00069">
    <property type="entry name" value="Pkinase"/>
    <property type="match status" value="1"/>
</dbReference>
<evidence type="ECO:0000313" key="3">
    <source>
        <dbReference type="Proteomes" id="UP000193067"/>
    </source>
</evidence>
<protein>
    <recommendedName>
        <fullName evidence="1">Protein kinase domain-containing protein</fullName>
    </recommendedName>
</protein>
<dbReference type="GO" id="GO:0005524">
    <property type="term" value="F:ATP binding"/>
    <property type="evidence" value="ECO:0007669"/>
    <property type="project" value="InterPro"/>
</dbReference>
<dbReference type="EMBL" id="KZ084109">
    <property type="protein sequence ID" value="OSD01768.1"/>
    <property type="molecule type" value="Genomic_DNA"/>
</dbReference>
<keyword evidence="3" id="KW-1185">Reference proteome</keyword>
<evidence type="ECO:0000313" key="2">
    <source>
        <dbReference type="EMBL" id="OSD01768.1"/>
    </source>
</evidence>
<evidence type="ECO:0000259" key="1">
    <source>
        <dbReference type="PROSITE" id="PS50011"/>
    </source>
</evidence>
<dbReference type="Proteomes" id="UP000193067">
    <property type="component" value="Unassembled WGS sequence"/>
</dbReference>
<dbReference type="InterPro" id="IPR000719">
    <property type="entry name" value="Prot_kinase_dom"/>
</dbReference>
<dbReference type="InterPro" id="IPR011009">
    <property type="entry name" value="Kinase-like_dom_sf"/>
</dbReference>
<sequence>MPSSDHARILALAKERRATLTVVEEYWKARQPFFVEHGYTLRPRFRPGWEPSWTRDPTVHFMDTEDYLATDPMIPNLMDARRLSDNKLVQLKRIRRDSPELQIAKYLSSDELRDDPRNHSVPVWDVLNDPEDDSICYIVMPFLRYLDNPPFETVENVLDCCEQLIEGMAFLHEHGVAHRDCAYKNILVDADALYPRGFHPMRPHVLPDEVTVATPVLSRRNFRVKYYYIDFGISSHFESDQPNKLVTGTDGMERLVPELSEDVPYDPFKVDIFILGRMFYETFLQRYSNVDMLAPLVSAMVVLNPSERPSAGDVLKKFQEIRGGVNTLQASWRLRPRSEPLALTAVLDTVSLVRTLWSTTRA</sequence>